<evidence type="ECO:0000313" key="2">
    <source>
        <dbReference type="EMBL" id="OGH83780.1"/>
    </source>
</evidence>
<feature type="transmembrane region" description="Helical" evidence="1">
    <location>
        <begin position="103"/>
        <end position="123"/>
    </location>
</feature>
<gene>
    <name evidence="2" type="ORF">A2261_03850</name>
</gene>
<keyword evidence="1" id="KW-0812">Transmembrane</keyword>
<reference evidence="2 3" key="1">
    <citation type="journal article" date="2016" name="Nat. Commun.">
        <title>Thousands of microbial genomes shed light on interconnected biogeochemical processes in an aquifer system.</title>
        <authorList>
            <person name="Anantharaman K."/>
            <person name="Brown C.T."/>
            <person name="Hug L.A."/>
            <person name="Sharon I."/>
            <person name="Castelle C.J."/>
            <person name="Probst A.J."/>
            <person name="Thomas B.C."/>
            <person name="Singh A."/>
            <person name="Wilkins M.J."/>
            <person name="Karaoz U."/>
            <person name="Brodie E.L."/>
            <person name="Williams K.H."/>
            <person name="Hubbard S.S."/>
            <person name="Banfield J.F."/>
        </authorList>
    </citation>
    <scope>NUCLEOTIDE SEQUENCE [LARGE SCALE GENOMIC DNA]</scope>
</reference>
<comment type="caution">
    <text evidence="2">The sequence shown here is derived from an EMBL/GenBank/DDBJ whole genome shotgun (WGS) entry which is preliminary data.</text>
</comment>
<evidence type="ECO:0000313" key="3">
    <source>
        <dbReference type="Proteomes" id="UP000177803"/>
    </source>
</evidence>
<keyword evidence="1" id="KW-0472">Membrane</keyword>
<feature type="transmembrane region" description="Helical" evidence="1">
    <location>
        <begin position="7"/>
        <end position="28"/>
    </location>
</feature>
<organism evidence="2 3">
    <name type="scientific">Candidatus Magasanikbacteria bacterium RIFOXYA2_FULL_44_8</name>
    <dbReference type="NCBI Taxonomy" id="1798696"/>
    <lineage>
        <taxon>Bacteria</taxon>
        <taxon>Candidatus Magasanikiibacteriota</taxon>
    </lineage>
</organism>
<evidence type="ECO:0000256" key="1">
    <source>
        <dbReference type="SAM" id="Phobius"/>
    </source>
</evidence>
<feature type="transmembrane region" description="Helical" evidence="1">
    <location>
        <begin position="79"/>
        <end position="97"/>
    </location>
</feature>
<keyword evidence="1" id="KW-1133">Transmembrane helix</keyword>
<feature type="transmembrane region" description="Helical" evidence="1">
    <location>
        <begin position="34"/>
        <end position="59"/>
    </location>
</feature>
<proteinExistence type="predicted"/>
<dbReference type="AlphaFoldDB" id="A0A1F6NJ71"/>
<sequence>MTLRQYLILMSLGTLICWAAWVVIINTFDPNTAGILGLLFFYVSLFLALVGTFSVIVFLIRRVIIKNDEVIFRHVRRTLRQSIVVSTLIIFVLFLLQKQLLTWWNLALVLILFFAIEGIVFTSRKYNNQDYVR</sequence>
<dbReference type="EMBL" id="MFQR01000064">
    <property type="protein sequence ID" value="OGH83780.1"/>
    <property type="molecule type" value="Genomic_DNA"/>
</dbReference>
<dbReference type="Proteomes" id="UP000177803">
    <property type="component" value="Unassembled WGS sequence"/>
</dbReference>
<protein>
    <submittedName>
        <fullName evidence="2">Uncharacterized protein</fullName>
    </submittedName>
</protein>
<accession>A0A1F6NJ71</accession>
<name>A0A1F6NJ71_9BACT</name>